<evidence type="ECO:0000313" key="1">
    <source>
        <dbReference type="EMBL" id="GIM44862.1"/>
    </source>
</evidence>
<dbReference type="EMBL" id="BOQE01000001">
    <property type="protein sequence ID" value="GIM44862.1"/>
    <property type="molecule type" value="Genomic_DNA"/>
</dbReference>
<name>A0AAV4LBK4_9BACL</name>
<evidence type="ECO:0000313" key="2">
    <source>
        <dbReference type="Proteomes" id="UP001057291"/>
    </source>
</evidence>
<sequence length="75" mass="9064">MSRKRQLNVYKHDKWNQMNIIVHGKRIVVSEISSIYGEETFDFLSKAEVQAWARKRFANEPKEEYERIMSIFSRI</sequence>
<keyword evidence="2" id="KW-1185">Reference proteome</keyword>
<comment type="caution">
    <text evidence="1">The sequence shown here is derived from an EMBL/GenBank/DDBJ whole genome shotgun (WGS) entry which is preliminary data.</text>
</comment>
<dbReference type="AlphaFoldDB" id="A0AAV4LBK4"/>
<accession>A0AAV4LBK4</accession>
<dbReference type="Proteomes" id="UP001057291">
    <property type="component" value="Unassembled WGS sequence"/>
</dbReference>
<dbReference type="RefSeq" id="WP_282198114.1">
    <property type="nucleotide sequence ID" value="NZ_BOQE01000001.1"/>
</dbReference>
<gene>
    <name evidence="1" type="ORF">DNHGIG_04110</name>
</gene>
<proteinExistence type="predicted"/>
<protein>
    <submittedName>
        <fullName evidence="1">Uncharacterized protein</fullName>
    </submittedName>
</protein>
<organism evidence="1 2">
    <name type="scientific">Collibacillus ludicampi</name>
    <dbReference type="NCBI Taxonomy" id="2771369"/>
    <lineage>
        <taxon>Bacteria</taxon>
        <taxon>Bacillati</taxon>
        <taxon>Bacillota</taxon>
        <taxon>Bacilli</taxon>
        <taxon>Bacillales</taxon>
        <taxon>Alicyclobacillaceae</taxon>
        <taxon>Collibacillus</taxon>
    </lineage>
</organism>
<reference evidence="1" key="1">
    <citation type="journal article" date="2023" name="Int. J. Syst. Evol. Microbiol.">
        <title>Collibacillus ludicampi gen. nov., sp. nov., a new soil bacterium of the family Alicyclobacillaceae.</title>
        <authorList>
            <person name="Jojima T."/>
            <person name="Ioku Y."/>
            <person name="Fukuta Y."/>
            <person name="Shirasaka N."/>
            <person name="Matsumura Y."/>
            <person name="Mori M."/>
        </authorList>
    </citation>
    <scope>NUCLEOTIDE SEQUENCE</scope>
    <source>
        <strain evidence="1">TP075</strain>
    </source>
</reference>